<evidence type="ECO:0000256" key="6">
    <source>
        <dbReference type="SAM" id="MobiDB-lite"/>
    </source>
</evidence>
<dbReference type="Proteomes" id="UP001159363">
    <property type="component" value="Chromosome 10"/>
</dbReference>
<evidence type="ECO:0000256" key="5">
    <source>
        <dbReference type="ARBA" id="ARBA00023136"/>
    </source>
</evidence>
<keyword evidence="5" id="KW-0472">Membrane</keyword>
<feature type="compositionally biased region" description="Low complexity" evidence="6">
    <location>
        <begin position="437"/>
        <end position="450"/>
    </location>
</feature>
<feature type="compositionally biased region" description="Low complexity" evidence="6">
    <location>
        <begin position="340"/>
        <end position="351"/>
    </location>
</feature>
<evidence type="ECO:0000313" key="8">
    <source>
        <dbReference type="Proteomes" id="UP001159363"/>
    </source>
</evidence>
<dbReference type="PANTHER" id="PTHR31893">
    <property type="entry name" value="TRANSMEMBRANE PROTEIN 151 HOMOLOG"/>
    <property type="match status" value="1"/>
</dbReference>
<proteinExistence type="inferred from homology"/>
<accession>A0ABQ9GJR1</accession>
<gene>
    <name evidence="7" type="ORF">PR048_025870</name>
</gene>
<dbReference type="InterPro" id="IPR026767">
    <property type="entry name" value="Tmem151"/>
</dbReference>
<keyword evidence="4" id="KW-1133">Transmembrane helix</keyword>
<feature type="region of interest" description="Disordered" evidence="6">
    <location>
        <begin position="437"/>
        <end position="459"/>
    </location>
</feature>
<feature type="region of interest" description="Disordered" evidence="6">
    <location>
        <begin position="340"/>
        <end position="361"/>
    </location>
</feature>
<evidence type="ECO:0000256" key="4">
    <source>
        <dbReference type="ARBA" id="ARBA00022989"/>
    </source>
</evidence>
<keyword evidence="8" id="KW-1185">Reference proteome</keyword>
<dbReference type="PANTHER" id="PTHR31893:SF5">
    <property type="entry name" value="TRANSMEMBRANE PROTEIN 151 HOMOLOG"/>
    <property type="match status" value="1"/>
</dbReference>
<evidence type="ECO:0000313" key="7">
    <source>
        <dbReference type="EMBL" id="KAJ8872268.1"/>
    </source>
</evidence>
<sequence>MWSTLPLASGLSWDIPISSILAFCHCSNFTSFPPSPVLKTSLLGTDQNLSTDDEAWQALLRAVTSLAGGVADPRQSCDVTCRRRGRAVTSLAGGVAGPHQSCDEAWQALVRAVTSLAGGLAGPRQRWFAFSNVEAAAEFEEQRARFFAEHERYDDYMEMREGLDLSNVCNFKEYVIAYSDPDHLPWYSRQTVFWTCSLLLLSWPLRMIIECNTAYVHYQCVAAPRWGGGGGGGGRSLRRPADQRHRLAQFPHAGVRWPGRGLSLGRLVGRLMWVFWYGFQPAIQLNAQVFSGVRELKRPPYSPYFKTNLVATQDKSISFWTCVQVTKLFGVNYDVSASTPDATTAPTTNVDSSRGELSHDSTIDSGDLEACIRDNYAIVPSYSESLLMEATHEPINTDSNANVPAARLPIAHSSYSIRGTASGAAAAPAGRRSWGGVFSSGSRSSLSRASMAGTGDGSRRVSVHGNRLVYLASPLAEHCPQDPLQGRSVTTPTENPPAYEDALRLPALSRLRRSLTDRGEICQREHRWSSPACGCGDRVADAGLTEGDRVRLQPRACSGDRVTDSVAGAAEGERARLQPRACSGDRVTDAGIMVVESDRVRLQARACNGDCTVDVCTVVVETDRVRLQPRACNGDRVMDAGTGATDSDRVRLQARSCNGDHALDTGTVVAESDRVRLQPRPSRLGRPLITMETSL</sequence>
<evidence type="ECO:0000256" key="2">
    <source>
        <dbReference type="ARBA" id="ARBA00009583"/>
    </source>
</evidence>
<reference evidence="7 8" key="1">
    <citation type="submission" date="2023-02" db="EMBL/GenBank/DDBJ databases">
        <title>LHISI_Scaffold_Assembly.</title>
        <authorList>
            <person name="Stuart O.P."/>
            <person name="Cleave R."/>
            <person name="Magrath M.J.L."/>
            <person name="Mikheyev A.S."/>
        </authorList>
    </citation>
    <scope>NUCLEOTIDE SEQUENCE [LARGE SCALE GENOMIC DNA]</scope>
    <source>
        <strain evidence="7">Daus_M_001</strain>
        <tissue evidence="7">Leg muscle</tissue>
    </source>
</reference>
<evidence type="ECO:0000256" key="3">
    <source>
        <dbReference type="ARBA" id="ARBA00022692"/>
    </source>
</evidence>
<comment type="caution">
    <text evidence="7">The sequence shown here is derived from an EMBL/GenBank/DDBJ whole genome shotgun (WGS) entry which is preliminary data.</text>
</comment>
<organism evidence="7 8">
    <name type="scientific">Dryococelus australis</name>
    <dbReference type="NCBI Taxonomy" id="614101"/>
    <lineage>
        <taxon>Eukaryota</taxon>
        <taxon>Metazoa</taxon>
        <taxon>Ecdysozoa</taxon>
        <taxon>Arthropoda</taxon>
        <taxon>Hexapoda</taxon>
        <taxon>Insecta</taxon>
        <taxon>Pterygota</taxon>
        <taxon>Neoptera</taxon>
        <taxon>Polyneoptera</taxon>
        <taxon>Phasmatodea</taxon>
        <taxon>Verophasmatodea</taxon>
        <taxon>Anareolatae</taxon>
        <taxon>Phasmatidae</taxon>
        <taxon>Eurycanthinae</taxon>
        <taxon>Dryococelus</taxon>
    </lineage>
</organism>
<name>A0ABQ9GJR1_9NEOP</name>
<evidence type="ECO:0000256" key="1">
    <source>
        <dbReference type="ARBA" id="ARBA00004141"/>
    </source>
</evidence>
<dbReference type="EMBL" id="JARBHB010000011">
    <property type="protein sequence ID" value="KAJ8872268.1"/>
    <property type="molecule type" value="Genomic_DNA"/>
</dbReference>
<keyword evidence="3" id="KW-0812">Transmembrane</keyword>
<protein>
    <submittedName>
        <fullName evidence="7">Uncharacterized protein</fullName>
    </submittedName>
</protein>
<dbReference type="Pfam" id="PF14857">
    <property type="entry name" value="TMEM151"/>
    <property type="match status" value="2"/>
</dbReference>
<comment type="similarity">
    <text evidence="2">Belongs to the TMEM151 family.</text>
</comment>
<comment type="subcellular location">
    <subcellularLocation>
        <location evidence="1">Membrane</location>
        <topology evidence="1">Multi-pass membrane protein</topology>
    </subcellularLocation>
</comment>